<reference evidence="2" key="1">
    <citation type="submission" date="2020-12" db="EMBL/GenBank/DDBJ databases">
        <title>Genomic characterization of non-nitrogen-fixing Frankia strains.</title>
        <authorList>
            <person name="Carlos-Shanley C."/>
            <person name="Guerra T."/>
            <person name="Hahn D."/>
        </authorList>
    </citation>
    <scope>NUCLEOTIDE SEQUENCE</scope>
    <source>
        <strain evidence="2">CN6</strain>
    </source>
</reference>
<dbReference type="Pfam" id="PF07883">
    <property type="entry name" value="Cupin_2"/>
    <property type="match status" value="1"/>
</dbReference>
<comment type="caution">
    <text evidence="2">The sequence shown here is derived from an EMBL/GenBank/DDBJ whole genome shotgun (WGS) entry which is preliminary data.</text>
</comment>
<dbReference type="InterPro" id="IPR016672">
    <property type="entry name" value="Polyketide_Synth_CurC_prd"/>
</dbReference>
<accession>A0A937RGY7</accession>
<feature type="domain" description="Cupin type-2" evidence="1">
    <location>
        <begin position="48"/>
        <end position="113"/>
    </location>
</feature>
<keyword evidence="3" id="KW-1185">Reference proteome</keyword>
<dbReference type="AlphaFoldDB" id="A0A937RGY7"/>
<evidence type="ECO:0000259" key="1">
    <source>
        <dbReference type="Pfam" id="PF07883"/>
    </source>
</evidence>
<dbReference type="InterPro" id="IPR014710">
    <property type="entry name" value="RmlC-like_jellyroll"/>
</dbReference>
<protein>
    <submittedName>
        <fullName evidence="2">Cupin domain-containing protein</fullName>
    </submittedName>
</protein>
<evidence type="ECO:0000313" key="3">
    <source>
        <dbReference type="Proteomes" id="UP000604475"/>
    </source>
</evidence>
<dbReference type="PIRSF" id="PIRSF016602">
    <property type="entry name" value="CurC_prd"/>
    <property type="match status" value="1"/>
</dbReference>
<organism evidence="2 3">
    <name type="scientific">Frankia nepalensis</name>
    <dbReference type="NCBI Taxonomy" id="1836974"/>
    <lineage>
        <taxon>Bacteria</taxon>
        <taxon>Bacillati</taxon>
        <taxon>Actinomycetota</taxon>
        <taxon>Actinomycetes</taxon>
        <taxon>Frankiales</taxon>
        <taxon>Frankiaceae</taxon>
        <taxon>Frankia</taxon>
    </lineage>
</organism>
<evidence type="ECO:0000313" key="2">
    <source>
        <dbReference type="EMBL" id="MBL7632016.1"/>
    </source>
</evidence>
<dbReference type="InterPro" id="IPR013096">
    <property type="entry name" value="Cupin_2"/>
</dbReference>
<gene>
    <name evidence="2" type="ORF">I7412_33630</name>
</gene>
<dbReference type="InterPro" id="IPR011051">
    <property type="entry name" value="RmlC_Cupin_sf"/>
</dbReference>
<dbReference type="Proteomes" id="UP000604475">
    <property type="component" value="Unassembled WGS sequence"/>
</dbReference>
<dbReference type="CDD" id="cd06991">
    <property type="entry name" value="cupin_TcmJ-like"/>
    <property type="match status" value="1"/>
</dbReference>
<dbReference type="SUPFAM" id="SSF51182">
    <property type="entry name" value="RmlC-like cupins"/>
    <property type="match status" value="1"/>
</dbReference>
<name>A0A937RGY7_9ACTN</name>
<sequence>MTPVAATDAAVKIKSIHDVPANRRRGGDIRTILSPATVGSKSGFMGTLTLAPGEVVTEHWHPYSEEFLFCVRGQVTIRLDGEEYLLPAESGVHLPVGTRHRLVNTGDEEAFFVFCSGPLAPRPDLGHVDTEALSPAQAAAPHPHVGNA</sequence>
<dbReference type="EMBL" id="JAEACQ010000292">
    <property type="protein sequence ID" value="MBL7632016.1"/>
    <property type="molecule type" value="Genomic_DNA"/>
</dbReference>
<dbReference type="PANTHER" id="PTHR36114:SF1">
    <property type="entry name" value="16.7 KDA PROTEIN IN WHIE LOCUS"/>
    <property type="match status" value="1"/>
</dbReference>
<dbReference type="PANTHER" id="PTHR36114">
    <property type="entry name" value="16.7 KDA PROTEIN IN WHIE LOCUS"/>
    <property type="match status" value="1"/>
</dbReference>
<dbReference type="InterPro" id="IPR052044">
    <property type="entry name" value="PKS_Associated_Protein"/>
</dbReference>
<proteinExistence type="predicted"/>
<dbReference type="Gene3D" id="2.60.120.10">
    <property type="entry name" value="Jelly Rolls"/>
    <property type="match status" value="1"/>
</dbReference>
<dbReference type="RefSeq" id="WP_203007416.1">
    <property type="nucleotide sequence ID" value="NZ_JADWYU010000209.1"/>
</dbReference>